<dbReference type="InterPro" id="IPR017453">
    <property type="entry name" value="GCV_H_sub"/>
</dbReference>
<evidence type="ECO:0000256" key="1">
    <source>
        <dbReference type="ARBA" id="ARBA00009249"/>
    </source>
</evidence>
<dbReference type="AlphaFoldDB" id="A0A1M5BD07"/>
<evidence type="ECO:0000259" key="5">
    <source>
        <dbReference type="PROSITE" id="PS50968"/>
    </source>
</evidence>
<protein>
    <recommendedName>
        <fullName evidence="3">Glycine cleavage system H protein</fullName>
    </recommendedName>
</protein>
<dbReference type="SUPFAM" id="SSF51230">
    <property type="entry name" value="Single hybrid motif"/>
    <property type="match status" value="1"/>
</dbReference>
<dbReference type="CDD" id="cd06848">
    <property type="entry name" value="GCS_H"/>
    <property type="match status" value="1"/>
</dbReference>
<evidence type="ECO:0000256" key="4">
    <source>
        <dbReference type="PIRSR" id="PIRSR617453-50"/>
    </source>
</evidence>
<dbReference type="InterPro" id="IPR003016">
    <property type="entry name" value="2-oxoA_DH_lipoyl-BS"/>
</dbReference>
<dbReference type="GO" id="GO:0019464">
    <property type="term" value="P:glycine decarboxylation via glycine cleavage system"/>
    <property type="evidence" value="ECO:0007669"/>
    <property type="project" value="UniProtKB-UniRule"/>
</dbReference>
<dbReference type="GO" id="GO:0005829">
    <property type="term" value="C:cytosol"/>
    <property type="evidence" value="ECO:0007669"/>
    <property type="project" value="TreeGrafter"/>
</dbReference>
<dbReference type="NCBIfam" id="TIGR00527">
    <property type="entry name" value="gcvH"/>
    <property type="match status" value="1"/>
</dbReference>
<name>A0A1M5BD07_9FIRM</name>
<feature type="domain" description="Lipoyl-binding" evidence="5">
    <location>
        <begin position="22"/>
        <end position="104"/>
    </location>
</feature>
<dbReference type="NCBIfam" id="NF002270">
    <property type="entry name" value="PRK01202.1"/>
    <property type="match status" value="1"/>
</dbReference>
<evidence type="ECO:0000256" key="3">
    <source>
        <dbReference type="HAMAP-Rule" id="MF_00272"/>
    </source>
</evidence>
<gene>
    <name evidence="3" type="primary">gcvH</name>
    <name evidence="6" type="ORF">SAMN02745218_02160</name>
</gene>
<evidence type="ECO:0000313" key="7">
    <source>
        <dbReference type="Proteomes" id="UP000184196"/>
    </source>
</evidence>
<dbReference type="PANTHER" id="PTHR11715:SF3">
    <property type="entry name" value="GLYCINE CLEAVAGE SYSTEM H PROTEIN-RELATED"/>
    <property type="match status" value="1"/>
</dbReference>
<dbReference type="InterPro" id="IPR000089">
    <property type="entry name" value="Biotin_lipoyl"/>
</dbReference>
<comment type="function">
    <text evidence="3">The glycine cleavage system catalyzes the degradation of glycine. The H protein shuttles the methylamine group of glycine from the P protein to the T protein.</text>
</comment>
<dbReference type="InterPro" id="IPR033753">
    <property type="entry name" value="GCV_H/Fam206"/>
</dbReference>
<dbReference type="Pfam" id="PF01597">
    <property type="entry name" value="GCV_H"/>
    <property type="match status" value="1"/>
</dbReference>
<comment type="similarity">
    <text evidence="1 3">Belongs to the GcvH family.</text>
</comment>
<dbReference type="Gene3D" id="2.40.50.100">
    <property type="match status" value="1"/>
</dbReference>
<comment type="cofactor">
    <cofactor evidence="3">
        <name>(R)-lipoate</name>
        <dbReference type="ChEBI" id="CHEBI:83088"/>
    </cofactor>
    <text evidence="3">Binds 1 lipoyl cofactor covalently.</text>
</comment>
<comment type="subunit">
    <text evidence="3">The glycine cleavage system is composed of four proteins: P, T, L and H.</text>
</comment>
<feature type="modified residue" description="N6-lipoyllysine" evidence="3 4">
    <location>
        <position position="63"/>
    </location>
</feature>
<dbReference type="PROSITE" id="PS50968">
    <property type="entry name" value="BIOTINYL_LIPOYL"/>
    <property type="match status" value="1"/>
</dbReference>
<dbReference type="InterPro" id="IPR002930">
    <property type="entry name" value="GCV_H"/>
</dbReference>
<dbReference type="HAMAP" id="MF_00272">
    <property type="entry name" value="GcvH"/>
    <property type="match status" value="1"/>
</dbReference>
<dbReference type="InterPro" id="IPR011053">
    <property type="entry name" value="Single_hybrid_motif"/>
</dbReference>
<dbReference type="GO" id="GO:0009249">
    <property type="term" value="P:protein lipoylation"/>
    <property type="evidence" value="ECO:0007669"/>
    <property type="project" value="TreeGrafter"/>
</dbReference>
<keyword evidence="2 3" id="KW-0450">Lipoyl</keyword>
<dbReference type="EMBL" id="FQUW01000027">
    <property type="protein sequence ID" value="SHF40042.1"/>
    <property type="molecule type" value="Genomic_DNA"/>
</dbReference>
<evidence type="ECO:0000313" key="6">
    <source>
        <dbReference type="EMBL" id="SHF40042.1"/>
    </source>
</evidence>
<dbReference type="GO" id="GO:0005960">
    <property type="term" value="C:glycine cleavage complex"/>
    <property type="evidence" value="ECO:0007669"/>
    <property type="project" value="InterPro"/>
</dbReference>
<dbReference type="PANTHER" id="PTHR11715">
    <property type="entry name" value="GLYCINE CLEAVAGE SYSTEM H PROTEIN"/>
    <property type="match status" value="1"/>
</dbReference>
<dbReference type="PROSITE" id="PS00189">
    <property type="entry name" value="LIPOYL"/>
    <property type="match status" value="1"/>
</dbReference>
<dbReference type="OrthoDB" id="9796712at2"/>
<proteinExistence type="inferred from homology"/>
<accession>A0A1M5BD07</accession>
<reference evidence="7" key="1">
    <citation type="submission" date="2016-11" db="EMBL/GenBank/DDBJ databases">
        <authorList>
            <person name="Varghese N."/>
            <person name="Submissions S."/>
        </authorList>
    </citation>
    <scope>NUCLEOTIDE SEQUENCE [LARGE SCALE GENOMIC DNA]</scope>
    <source>
        <strain evidence="7">DSM 11792</strain>
    </source>
</reference>
<evidence type="ECO:0000256" key="2">
    <source>
        <dbReference type="ARBA" id="ARBA00022823"/>
    </source>
</evidence>
<dbReference type="Proteomes" id="UP000184196">
    <property type="component" value="Unassembled WGS sequence"/>
</dbReference>
<keyword evidence="7" id="KW-1185">Reference proteome</keyword>
<sequence>MVYPQELKYHREHAWVRVEGEKARIGVTDYAQKQLGDILFADLPSKGDVIVAGEPFGRLESVKSVSDVIAPVSGTVLEVNEQVVEHPDLVNLDPYGEGWLILVQMSSTAEIEQLLNAAEYATIVQEE</sequence>
<dbReference type="RefSeq" id="WP_027357199.1">
    <property type="nucleotide sequence ID" value="NZ_FQUW01000027.1"/>
</dbReference>
<organism evidence="6 7">
    <name type="scientific">Desulfofundulus australicus DSM 11792</name>
    <dbReference type="NCBI Taxonomy" id="1121425"/>
    <lineage>
        <taxon>Bacteria</taxon>
        <taxon>Bacillati</taxon>
        <taxon>Bacillota</taxon>
        <taxon>Clostridia</taxon>
        <taxon>Eubacteriales</taxon>
        <taxon>Peptococcaceae</taxon>
        <taxon>Desulfofundulus</taxon>
    </lineage>
</organism>